<gene>
    <name evidence="3" type="primary">Ccdc40</name>
    <name evidence="3" type="ORF">UROIND_R09542</name>
</gene>
<feature type="coiled-coil region" evidence="1">
    <location>
        <begin position="62"/>
        <end position="117"/>
    </location>
</feature>
<accession>A0A852K8X0</accession>
<name>A0A852K8X0_UROIN</name>
<dbReference type="Proteomes" id="UP000654395">
    <property type="component" value="Unassembled WGS sequence"/>
</dbReference>
<dbReference type="PANTHER" id="PTHR16275">
    <property type="entry name" value="COILED-COIL DOMAIN-CONTAINING PROTEIN 40"/>
    <property type="match status" value="1"/>
</dbReference>
<dbReference type="GO" id="GO:0005929">
    <property type="term" value="C:cilium"/>
    <property type="evidence" value="ECO:0007669"/>
    <property type="project" value="TreeGrafter"/>
</dbReference>
<sequence length="907" mass="105710">PKSTFEQLGQLTCDQRREQECHQDGAKEQEISGRSEQNVEETALVVLDPEHPLMRRFQAALKSYLTKQIEKVNLELQELRTATKRSKGQREKLGVTLNGAKQQLARLQQELQRSHVRCSEVAAARWQQEEELQSLRLTYKETCHSTDDERKRVSAMQAQVDKLALQLFYVQNMDQEMHHNILLMKQSTKKAEAEKARAEVEKKKQDLLLNRLTRKAFELQEQIALLEAQFVAQAEDTKTTRQAVTEACMEVQAINMEKKRLISYWNSSLAGMKQRDEAYAATQELLSKYRHDLRSLETDIRGCQKSIRKEQEKNELLVTILSRTQNNANTTKRLIVQCLSRQEALKVECITYAHVFRETEQALSRAKMEQAAHLKELLAISKDIEKRAHAKEQMENEIMAKLQDKKMSIKNTKHFSQLAAKLQSRKAELELHISKVENDMAKVVLNVTHTNCRLTNLQRSLCKLDKEIKSVQDLISQREREIAKCRVLVENKRKVIRQYNKRLEMLVSQQGGQELGPLEIEINRLTKQIEECNSEVMTLQEYWLNLQKEMVKLTQEREEQTASLDMLKKQFTVLQQKRVRTENEIQQEMKEQKDLKCHMKNMSNDLVKLNVLIKKNSNSFEELRFSNIITEKEFVCSLKAAEKESVEMQERHSQLIEEKERLLNSLVEAEHQIMLWEKKIQLTREIHAVVESETGQGEIKAMRAEIHRMKLRYGQLRKRQEKLIQEMVASVSCREAIAAQAEVQNRANKKHITRSNFQRKKQELLKKISETRKNIRDCKATTLELESTHTALSATLSEQQQQLLSLQAETDSLNSDIEALGNMKQWNLLQIVAHQTRQKHLQALKEGRYVPLCRSEETLNKKQQTLWARLCAVSAIVQRIQQEQPQHRGALQWLRHCLEARLGSQHP</sequence>
<evidence type="ECO:0000256" key="2">
    <source>
        <dbReference type="SAM" id="MobiDB-lite"/>
    </source>
</evidence>
<dbReference type="Pfam" id="PF08647">
    <property type="entry name" value="BRE1"/>
    <property type="match status" value="1"/>
</dbReference>
<protein>
    <submittedName>
        <fullName evidence="3">CCD40 protein</fullName>
    </submittedName>
</protein>
<proteinExistence type="predicted"/>
<feature type="coiled-coil region" evidence="1">
    <location>
        <begin position="754"/>
        <end position="816"/>
    </location>
</feature>
<feature type="coiled-coil region" evidence="1">
    <location>
        <begin position="489"/>
        <end position="591"/>
    </location>
</feature>
<evidence type="ECO:0000313" key="3">
    <source>
        <dbReference type="EMBL" id="NXX74726.1"/>
    </source>
</evidence>
<dbReference type="GO" id="GO:0060287">
    <property type="term" value="P:epithelial cilium movement involved in determination of left/right asymmetry"/>
    <property type="evidence" value="ECO:0007669"/>
    <property type="project" value="TreeGrafter"/>
</dbReference>
<feature type="coiled-coil region" evidence="1">
    <location>
        <begin position="183"/>
        <end position="229"/>
    </location>
</feature>
<dbReference type="OrthoDB" id="188741at2759"/>
<dbReference type="InterPro" id="IPR037386">
    <property type="entry name" value="CCDC40"/>
</dbReference>
<dbReference type="PANTHER" id="PTHR16275:SF8">
    <property type="entry name" value="COILED-COIL DOMAIN-CONTAINING PROTEIN 40"/>
    <property type="match status" value="1"/>
</dbReference>
<dbReference type="GO" id="GO:0005576">
    <property type="term" value="C:extracellular region"/>
    <property type="evidence" value="ECO:0007669"/>
    <property type="project" value="GOC"/>
</dbReference>
<evidence type="ECO:0000313" key="4">
    <source>
        <dbReference type="Proteomes" id="UP000654395"/>
    </source>
</evidence>
<dbReference type="GO" id="GO:0001947">
    <property type="term" value="P:heart looping"/>
    <property type="evidence" value="ECO:0007669"/>
    <property type="project" value="TreeGrafter"/>
</dbReference>
<reference evidence="3" key="1">
    <citation type="submission" date="2020-02" db="EMBL/GenBank/DDBJ databases">
        <title>Bird 10,000 Genomes (B10K) Project - Family phase.</title>
        <authorList>
            <person name="Zhang G."/>
        </authorList>
    </citation>
    <scope>NUCLEOTIDE SEQUENCE</scope>
    <source>
        <strain evidence="3">B10K-DU-030-59</strain>
    </source>
</reference>
<feature type="coiled-coil region" evidence="1">
    <location>
        <begin position="638"/>
        <end position="719"/>
    </location>
</feature>
<feature type="coiled-coil region" evidence="1">
    <location>
        <begin position="279"/>
        <end position="313"/>
    </location>
</feature>
<feature type="compositionally biased region" description="Basic and acidic residues" evidence="2">
    <location>
        <begin position="16"/>
        <end position="33"/>
    </location>
</feature>
<comment type="caution">
    <text evidence="3">The sequence shown here is derived from an EMBL/GenBank/DDBJ whole genome shotgun (WGS) entry which is preliminary data.</text>
</comment>
<feature type="non-terminal residue" evidence="3">
    <location>
        <position position="907"/>
    </location>
</feature>
<feature type="region of interest" description="Disordered" evidence="2">
    <location>
        <begin position="16"/>
        <end position="35"/>
    </location>
</feature>
<dbReference type="GO" id="GO:0035082">
    <property type="term" value="P:axoneme assembly"/>
    <property type="evidence" value="ECO:0007669"/>
    <property type="project" value="InterPro"/>
</dbReference>
<evidence type="ECO:0000256" key="1">
    <source>
        <dbReference type="SAM" id="Coils"/>
    </source>
</evidence>
<dbReference type="GO" id="GO:0005737">
    <property type="term" value="C:cytoplasm"/>
    <property type="evidence" value="ECO:0007669"/>
    <property type="project" value="TreeGrafter"/>
</dbReference>
<dbReference type="EMBL" id="WBNH01001143">
    <property type="protein sequence ID" value="NXX74726.1"/>
    <property type="molecule type" value="Genomic_DNA"/>
</dbReference>
<dbReference type="AlphaFoldDB" id="A0A852K8X0"/>
<dbReference type="Gene3D" id="1.10.287.1490">
    <property type="match status" value="1"/>
</dbReference>
<organism evidence="3 4">
    <name type="scientific">Urocolius indicus</name>
    <name type="common">Red-faced mousebird</name>
    <name type="synonym">Colius indicus</name>
    <dbReference type="NCBI Taxonomy" id="458196"/>
    <lineage>
        <taxon>Eukaryota</taxon>
        <taxon>Metazoa</taxon>
        <taxon>Chordata</taxon>
        <taxon>Craniata</taxon>
        <taxon>Vertebrata</taxon>
        <taxon>Euteleostomi</taxon>
        <taxon>Archelosauria</taxon>
        <taxon>Archosauria</taxon>
        <taxon>Dinosauria</taxon>
        <taxon>Saurischia</taxon>
        <taxon>Theropoda</taxon>
        <taxon>Coelurosauria</taxon>
        <taxon>Aves</taxon>
        <taxon>Neognathae</taxon>
        <taxon>Neoaves</taxon>
        <taxon>Telluraves</taxon>
        <taxon>Coraciimorphae</taxon>
        <taxon>Coliiformes</taxon>
        <taxon>Coliidae</taxon>
        <taxon>Urocolius</taxon>
    </lineage>
</organism>
<keyword evidence="1" id="KW-0175">Coiled coil</keyword>
<keyword evidence="4" id="KW-1185">Reference proteome</keyword>
<feature type="non-terminal residue" evidence="3">
    <location>
        <position position="1"/>
    </location>
</feature>